<dbReference type="PATRIC" id="fig|516051.4.peg.1393"/>
<reference evidence="2 3" key="1">
    <citation type="submission" date="2015-03" db="EMBL/GenBank/DDBJ databases">
        <title>Complete genome sequence of Muricauda lutaonensis CC-HSB-11T, isolated from a coastal hot spring.</title>
        <authorList>
            <person name="Kim K.M."/>
        </authorList>
    </citation>
    <scope>NUCLEOTIDE SEQUENCE [LARGE SCALE GENOMIC DNA]</scope>
    <source>
        <strain evidence="2 3">CC-HSB-11</strain>
    </source>
</reference>
<evidence type="ECO:0008006" key="4">
    <source>
        <dbReference type="Google" id="ProtNLM"/>
    </source>
</evidence>
<dbReference type="Proteomes" id="UP000032726">
    <property type="component" value="Chromosome"/>
</dbReference>
<keyword evidence="1" id="KW-0732">Signal</keyword>
<keyword evidence="3" id="KW-1185">Reference proteome</keyword>
<evidence type="ECO:0000313" key="3">
    <source>
        <dbReference type="Proteomes" id="UP000032726"/>
    </source>
</evidence>
<proteinExistence type="predicted"/>
<sequence length="326" mass="37107">MKYLGTLLLTGLLLAFVSCNDFSKQKKFLPPSTGSVNSLMVVMNTDLWQGPVGDTIRERFAANVVGLPWEEPLFSITQLPPRVFRGTALESRSILYVLRDTTSAAYVSKDVYAKPQRVTVVKGRNEQELISNIQRISDEAIAAYKNVEISEAQKRFARSLNKEKALEERFGIKLTIPSVYRVGKEEDNFVWIDRPVQKGTMNIIVYEMPMNSLTNDSTFVKDIVKMRDSIGKKYIPGPNEGTYMITEKYFAPYVFPAEIAGKKAVEVRGIWEIHGYPMAGPFLTYIINDKENDRRLVIEGFTFAPATEKRDYMFELEAIIRTLEIL</sequence>
<dbReference type="RefSeq" id="WP_045801684.1">
    <property type="nucleotide sequence ID" value="NZ_CP011071.1"/>
</dbReference>
<accession>A0A0D5YRQ7</accession>
<dbReference type="Pfam" id="PF16125">
    <property type="entry name" value="DUF4837"/>
    <property type="match status" value="1"/>
</dbReference>
<dbReference type="PROSITE" id="PS51257">
    <property type="entry name" value="PROKAR_LIPOPROTEIN"/>
    <property type="match status" value="1"/>
</dbReference>
<organism evidence="2 3">
    <name type="scientific">Flagellimonas lutaonensis</name>
    <dbReference type="NCBI Taxonomy" id="516051"/>
    <lineage>
        <taxon>Bacteria</taxon>
        <taxon>Pseudomonadati</taxon>
        <taxon>Bacteroidota</taxon>
        <taxon>Flavobacteriia</taxon>
        <taxon>Flavobacteriales</taxon>
        <taxon>Flavobacteriaceae</taxon>
        <taxon>Flagellimonas</taxon>
    </lineage>
</organism>
<evidence type="ECO:0000313" key="2">
    <source>
        <dbReference type="EMBL" id="AKA34975.1"/>
    </source>
</evidence>
<feature type="signal peptide" evidence="1">
    <location>
        <begin position="1"/>
        <end position="23"/>
    </location>
</feature>
<dbReference type="STRING" id="516051.VC82_1347"/>
<feature type="chain" id="PRO_5002300297" description="Group I intron homing endonuclease" evidence="1">
    <location>
        <begin position="24"/>
        <end position="326"/>
    </location>
</feature>
<dbReference type="HOGENOM" id="CLU_064059_0_0_10"/>
<dbReference type="InterPro" id="IPR032286">
    <property type="entry name" value="DUF4837"/>
</dbReference>
<dbReference type="EMBL" id="CP011071">
    <property type="protein sequence ID" value="AKA34975.1"/>
    <property type="molecule type" value="Genomic_DNA"/>
</dbReference>
<evidence type="ECO:0000256" key="1">
    <source>
        <dbReference type="SAM" id="SignalP"/>
    </source>
</evidence>
<gene>
    <name evidence="2" type="ORF">VC82_1347</name>
</gene>
<dbReference type="AlphaFoldDB" id="A0A0D5YRQ7"/>
<protein>
    <recommendedName>
        <fullName evidence="4">Group I intron homing endonuclease</fullName>
    </recommendedName>
</protein>
<dbReference type="OrthoDB" id="1115230at2"/>
<dbReference type="KEGG" id="mlt:VC82_1347"/>
<name>A0A0D5YRQ7_9FLAO</name>